<dbReference type="GO" id="GO:0003964">
    <property type="term" value="F:RNA-directed DNA polymerase activity"/>
    <property type="evidence" value="ECO:0007669"/>
    <property type="project" value="UniProtKB-KW"/>
</dbReference>
<dbReference type="OrthoDB" id="117285at2759"/>
<dbReference type="InterPro" id="IPR036397">
    <property type="entry name" value="RNaseH_sf"/>
</dbReference>
<keyword evidence="5" id="KW-0378">Hydrolase</keyword>
<dbReference type="GO" id="GO:0004190">
    <property type="term" value="F:aspartic-type endopeptidase activity"/>
    <property type="evidence" value="ECO:0007669"/>
    <property type="project" value="InterPro"/>
</dbReference>
<dbReference type="AlphaFoldDB" id="A0A9W6XJL0"/>
<dbReference type="InterPro" id="IPR043128">
    <property type="entry name" value="Rev_trsase/Diguanyl_cyclase"/>
</dbReference>
<evidence type="ECO:0000256" key="6">
    <source>
        <dbReference type="ARBA" id="ARBA00022918"/>
    </source>
</evidence>
<dbReference type="PROSITE" id="PS50013">
    <property type="entry name" value="CHROMO_2"/>
    <property type="match status" value="1"/>
</dbReference>
<feature type="compositionally biased region" description="Basic and acidic residues" evidence="7">
    <location>
        <begin position="406"/>
        <end position="416"/>
    </location>
</feature>
<dbReference type="SUPFAM" id="SSF54160">
    <property type="entry name" value="Chromo domain-like"/>
    <property type="match status" value="1"/>
</dbReference>
<evidence type="ECO:0000313" key="12">
    <source>
        <dbReference type="Proteomes" id="UP001165121"/>
    </source>
</evidence>
<evidence type="ECO:0000256" key="4">
    <source>
        <dbReference type="ARBA" id="ARBA00022759"/>
    </source>
</evidence>
<evidence type="ECO:0000256" key="7">
    <source>
        <dbReference type="SAM" id="MobiDB-lite"/>
    </source>
</evidence>
<dbReference type="Gene3D" id="2.40.50.40">
    <property type="match status" value="1"/>
</dbReference>
<accession>A0A9W6XJL0</accession>
<evidence type="ECO:0000259" key="8">
    <source>
        <dbReference type="PROSITE" id="PS50013"/>
    </source>
</evidence>
<feature type="compositionally biased region" description="Basic and acidic residues" evidence="7">
    <location>
        <begin position="767"/>
        <end position="782"/>
    </location>
</feature>
<evidence type="ECO:0000256" key="1">
    <source>
        <dbReference type="ARBA" id="ARBA00022679"/>
    </source>
</evidence>
<keyword evidence="6" id="KW-0695">RNA-directed DNA polymerase</keyword>
<evidence type="ECO:0000259" key="10">
    <source>
        <dbReference type="PROSITE" id="PS50994"/>
    </source>
</evidence>
<proteinExistence type="predicted"/>
<evidence type="ECO:0000313" key="11">
    <source>
        <dbReference type="EMBL" id="GMF39948.1"/>
    </source>
</evidence>
<dbReference type="InterPro" id="IPR050951">
    <property type="entry name" value="Retrovirus_Pol_polyprotein"/>
</dbReference>
<dbReference type="Proteomes" id="UP001165121">
    <property type="component" value="Unassembled WGS sequence"/>
</dbReference>
<feature type="domain" description="Reverse transcriptase" evidence="9">
    <location>
        <begin position="537"/>
        <end position="741"/>
    </location>
</feature>
<dbReference type="InterPro" id="IPR021109">
    <property type="entry name" value="Peptidase_aspartic_dom_sf"/>
</dbReference>
<keyword evidence="3" id="KW-0540">Nuclease</keyword>
<organism evidence="11 12">
    <name type="scientific">Phytophthora fragariaefolia</name>
    <dbReference type="NCBI Taxonomy" id="1490495"/>
    <lineage>
        <taxon>Eukaryota</taxon>
        <taxon>Sar</taxon>
        <taxon>Stramenopiles</taxon>
        <taxon>Oomycota</taxon>
        <taxon>Peronosporomycetes</taxon>
        <taxon>Peronosporales</taxon>
        <taxon>Peronosporaceae</taxon>
        <taxon>Phytophthora</taxon>
    </lineage>
</organism>
<dbReference type="PANTHER" id="PTHR37984:SF5">
    <property type="entry name" value="PROTEIN NYNRIN-LIKE"/>
    <property type="match status" value="1"/>
</dbReference>
<gene>
    <name evidence="11" type="ORF">Pfra01_001207200</name>
</gene>
<dbReference type="SMART" id="SM00298">
    <property type="entry name" value="CHROMO"/>
    <property type="match status" value="1"/>
</dbReference>
<keyword evidence="4" id="KW-0255">Endonuclease</keyword>
<dbReference type="PROSITE" id="PS50878">
    <property type="entry name" value="RT_POL"/>
    <property type="match status" value="1"/>
</dbReference>
<dbReference type="Gene3D" id="3.10.10.10">
    <property type="entry name" value="HIV Type 1 Reverse Transcriptase, subunit A, domain 1"/>
    <property type="match status" value="1"/>
</dbReference>
<dbReference type="PROSITE" id="PS50994">
    <property type="entry name" value="INTEGRASE"/>
    <property type="match status" value="1"/>
</dbReference>
<keyword evidence="2" id="KW-0548">Nucleotidyltransferase</keyword>
<feature type="domain" description="Chromo" evidence="8">
    <location>
        <begin position="1106"/>
        <end position="1168"/>
    </location>
</feature>
<feature type="region of interest" description="Disordered" evidence="7">
    <location>
        <begin position="397"/>
        <end position="418"/>
    </location>
</feature>
<evidence type="ECO:0000256" key="3">
    <source>
        <dbReference type="ARBA" id="ARBA00022722"/>
    </source>
</evidence>
<evidence type="ECO:0000256" key="2">
    <source>
        <dbReference type="ARBA" id="ARBA00022695"/>
    </source>
</evidence>
<dbReference type="CDD" id="cd00303">
    <property type="entry name" value="retropepsin_like"/>
    <property type="match status" value="1"/>
</dbReference>
<dbReference type="InterPro" id="IPR000953">
    <property type="entry name" value="Chromo/chromo_shadow_dom"/>
</dbReference>
<reference evidence="11" key="1">
    <citation type="submission" date="2023-04" db="EMBL/GenBank/DDBJ databases">
        <title>Phytophthora fragariaefolia NBRC 109709.</title>
        <authorList>
            <person name="Ichikawa N."/>
            <person name="Sato H."/>
            <person name="Tonouchi N."/>
        </authorList>
    </citation>
    <scope>NUCLEOTIDE SEQUENCE</scope>
    <source>
        <strain evidence="11">NBRC 109709</strain>
    </source>
</reference>
<feature type="domain" description="Integrase catalytic" evidence="10">
    <location>
        <begin position="767"/>
        <end position="939"/>
    </location>
</feature>
<name>A0A9W6XJL0_9STRA</name>
<evidence type="ECO:0000256" key="5">
    <source>
        <dbReference type="ARBA" id="ARBA00022801"/>
    </source>
</evidence>
<sequence length="1182" mass="134837">MDGTAEEKREHVELFINTLGRTQSPWRRSCARANVGSHIRRRPSSDQVPTESAHDNATAHPRRTRDPDRVGRRSVSVYAYVAKKPQSVVSEIPTSLNDNTCESKLERTSQERVPRVSTLRLADKYARETPSEEIGLQPGERRGYWKHYAPRKWYKQAKIHGKLNNRRAVILLDTGAEVSILDTTFAREVGCLIDTEVTRECVGIRDETYYTVGRTKMITLAGNLVYYMDIWVGDLVGQHAILGMNFMVPAGVRIDTADGTACLLDEVRIQLIGRRPLYGAKQHPVNLTSMVKIDPGRTWDVSLRPDRNAPRLWVTRGKDWVTTFVKSKIGRRTYLRVTNVGDKTVTLDVHKTLGWWTAADALPQAYGFMQVGSRRYQEWQNLAYGATCEADAAWAPDELDEPEQPLTERPKMKPGEDNEDDAVLIHEGSDLFAEDLESDMAVLSDLSLTPEVKIEDLKVGRPTGVEPEEASRQERRLREIVWKRRRWLIGEGNALPPAAVGVVCDIDVGDAKPVAQRVRKIPPQFREKVADLIRGLLNARMIQASKSPRASPIVVIVKKNGVDIRLCIDSRLVNGLTQLMIYPMPLVNDLLEDLDKYLWYCSLDMASGFWVVPTTERARLISAFITPLGLFEWLRMPFGLCNAPQVYQRLIENALYGFWKLSPENSARDVFEGREPEVPGIHSVLGRRSYIDDILIGGKSWDDLCEKVERLLDVCEQWHLSISVEKSEWGMSRVDYLGHKVSERDLKAKPKNLESLTTLESRTGKGRPHDPRDVPGQHRRDLPVPSDRNGPYSIVARVLQGEHRVAGVGDLFMGFVIVKANASRSAQTVAEAYEEAVFRWFSASEAIRHDREPGFMADFFRAFSKLMGQRQRVTLSYRPQANGAAERMVQTITRAIKMYIADVDQRDWDEYAERLIFALNTAHDRTRDETPFFLVHGWDPRSTLEATLGVTNTSHRGVEAKRWRLRIQRHYKIARAQALELVREAVESRAQRQNENATEHPIEAGSRVWLYLDRVKPGYARKLAHMWHGLFRVAELVDTYAARLETDGTPYQLYPVVHISKLKPVREFPSRPAIPLTVPAGKRFDFDEELLPEDSWAASDLEDDVFEVEEIVDVREGRATRYGRIRREFEVKWRGYTDTTWVDELDLNCGGLLYDFLRRRTNRHRFGVMQSHENAETADASG</sequence>
<feature type="region of interest" description="Disordered" evidence="7">
    <location>
        <begin position="27"/>
        <end position="72"/>
    </location>
</feature>
<dbReference type="Pfam" id="PF00078">
    <property type="entry name" value="RVT_1"/>
    <property type="match status" value="1"/>
</dbReference>
<dbReference type="PROSITE" id="PS00141">
    <property type="entry name" value="ASP_PROTEASE"/>
    <property type="match status" value="1"/>
</dbReference>
<dbReference type="CDD" id="cd00024">
    <property type="entry name" value="CD_CSD"/>
    <property type="match status" value="1"/>
</dbReference>
<dbReference type="GO" id="GO:0003676">
    <property type="term" value="F:nucleic acid binding"/>
    <property type="evidence" value="ECO:0007669"/>
    <property type="project" value="InterPro"/>
</dbReference>
<dbReference type="PANTHER" id="PTHR37984">
    <property type="entry name" value="PROTEIN CBG26694"/>
    <property type="match status" value="1"/>
</dbReference>
<dbReference type="InterPro" id="IPR000477">
    <property type="entry name" value="RT_dom"/>
</dbReference>
<dbReference type="Gene3D" id="3.30.70.270">
    <property type="match status" value="1"/>
</dbReference>
<dbReference type="GO" id="GO:0015074">
    <property type="term" value="P:DNA integration"/>
    <property type="evidence" value="ECO:0007669"/>
    <property type="project" value="InterPro"/>
</dbReference>
<dbReference type="InterPro" id="IPR001584">
    <property type="entry name" value="Integrase_cat-core"/>
</dbReference>
<dbReference type="InterPro" id="IPR012337">
    <property type="entry name" value="RNaseH-like_sf"/>
</dbReference>
<dbReference type="CDD" id="cd01647">
    <property type="entry name" value="RT_LTR"/>
    <property type="match status" value="1"/>
</dbReference>
<dbReference type="SUPFAM" id="SSF50630">
    <property type="entry name" value="Acid proteases"/>
    <property type="match status" value="1"/>
</dbReference>
<dbReference type="EMBL" id="BSXT01001203">
    <property type="protein sequence ID" value="GMF39948.1"/>
    <property type="molecule type" value="Genomic_DNA"/>
</dbReference>
<dbReference type="GO" id="GO:0004519">
    <property type="term" value="F:endonuclease activity"/>
    <property type="evidence" value="ECO:0007669"/>
    <property type="project" value="UniProtKB-KW"/>
</dbReference>
<dbReference type="InterPro" id="IPR001969">
    <property type="entry name" value="Aspartic_peptidase_AS"/>
</dbReference>
<dbReference type="InterPro" id="IPR043502">
    <property type="entry name" value="DNA/RNA_pol_sf"/>
</dbReference>
<dbReference type="Gene3D" id="3.30.420.10">
    <property type="entry name" value="Ribonuclease H-like superfamily/Ribonuclease H"/>
    <property type="match status" value="1"/>
</dbReference>
<protein>
    <submittedName>
        <fullName evidence="11">Unnamed protein product</fullName>
    </submittedName>
</protein>
<keyword evidence="12" id="KW-1185">Reference proteome</keyword>
<evidence type="ECO:0000259" key="9">
    <source>
        <dbReference type="PROSITE" id="PS50878"/>
    </source>
</evidence>
<feature type="region of interest" description="Disordered" evidence="7">
    <location>
        <begin position="752"/>
        <end position="788"/>
    </location>
</feature>
<dbReference type="SUPFAM" id="SSF56672">
    <property type="entry name" value="DNA/RNA polymerases"/>
    <property type="match status" value="1"/>
</dbReference>
<dbReference type="Gene3D" id="2.40.70.10">
    <property type="entry name" value="Acid Proteases"/>
    <property type="match status" value="1"/>
</dbReference>
<dbReference type="Pfam" id="PF13975">
    <property type="entry name" value="gag-asp_proteas"/>
    <property type="match status" value="1"/>
</dbReference>
<dbReference type="InterPro" id="IPR016197">
    <property type="entry name" value="Chromo-like_dom_sf"/>
</dbReference>
<dbReference type="SUPFAM" id="SSF53098">
    <property type="entry name" value="Ribonuclease H-like"/>
    <property type="match status" value="1"/>
</dbReference>
<dbReference type="GO" id="GO:0006508">
    <property type="term" value="P:proteolysis"/>
    <property type="evidence" value="ECO:0007669"/>
    <property type="project" value="InterPro"/>
</dbReference>
<comment type="caution">
    <text evidence="11">The sequence shown here is derived from an EMBL/GenBank/DDBJ whole genome shotgun (WGS) entry which is preliminary data.</text>
</comment>
<keyword evidence="1" id="KW-0808">Transferase</keyword>